<sequence>MSFQAYLDNIAAKTGKSADDLKTLAIGKGLADAKGLAPGVKATAIIDWLKRDFDLGHGHAMSIVAYIKGKRS</sequence>
<accession>A0ABN1LVZ1</accession>
<keyword evidence="2" id="KW-1185">Reference proteome</keyword>
<organism evidence="1 2">
    <name type="scientific">Sphingopyxis soli</name>
    <dbReference type="NCBI Taxonomy" id="592051"/>
    <lineage>
        <taxon>Bacteria</taxon>
        <taxon>Pseudomonadati</taxon>
        <taxon>Pseudomonadota</taxon>
        <taxon>Alphaproteobacteria</taxon>
        <taxon>Sphingomonadales</taxon>
        <taxon>Sphingomonadaceae</taxon>
        <taxon>Sphingopyxis</taxon>
    </lineage>
</organism>
<evidence type="ECO:0008006" key="3">
    <source>
        <dbReference type="Google" id="ProtNLM"/>
    </source>
</evidence>
<protein>
    <recommendedName>
        <fullName evidence="3">DUF4287 domain-containing protein</fullName>
    </recommendedName>
</protein>
<proteinExistence type="predicted"/>
<dbReference type="Pfam" id="PF14117">
    <property type="entry name" value="DUF4287"/>
    <property type="match status" value="1"/>
</dbReference>
<dbReference type="Proteomes" id="UP001500738">
    <property type="component" value="Unassembled WGS sequence"/>
</dbReference>
<gene>
    <name evidence="1" type="ORF">GCM10009115_02050</name>
</gene>
<dbReference type="RefSeq" id="WP_215354463.1">
    <property type="nucleotide sequence ID" value="NZ_BAAAFE010000002.1"/>
</dbReference>
<evidence type="ECO:0000313" key="2">
    <source>
        <dbReference type="Proteomes" id="UP001500738"/>
    </source>
</evidence>
<name>A0ABN1LVZ1_9SPHN</name>
<dbReference type="InterPro" id="IPR025629">
    <property type="entry name" value="DUF4287"/>
</dbReference>
<evidence type="ECO:0000313" key="1">
    <source>
        <dbReference type="EMBL" id="GAA0861034.1"/>
    </source>
</evidence>
<reference evidence="2" key="1">
    <citation type="journal article" date="2019" name="Int. J. Syst. Evol. Microbiol.">
        <title>The Global Catalogue of Microorganisms (GCM) 10K type strain sequencing project: providing services to taxonomists for standard genome sequencing and annotation.</title>
        <authorList>
            <consortium name="The Broad Institute Genomics Platform"/>
            <consortium name="The Broad Institute Genome Sequencing Center for Infectious Disease"/>
            <person name="Wu L."/>
            <person name="Ma J."/>
        </authorList>
    </citation>
    <scope>NUCLEOTIDE SEQUENCE [LARGE SCALE GENOMIC DNA]</scope>
    <source>
        <strain evidence="2">JCM 15910</strain>
    </source>
</reference>
<comment type="caution">
    <text evidence="1">The sequence shown here is derived from an EMBL/GenBank/DDBJ whole genome shotgun (WGS) entry which is preliminary data.</text>
</comment>
<dbReference type="EMBL" id="BAAAFE010000002">
    <property type="protein sequence ID" value="GAA0861034.1"/>
    <property type="molecule type" value="Genomic_DNA"/>
</dbReference>